<feature type="region of interest" description="Disordered" evidence="2">
    <location>
        <begin position="105"/>
        <end position="129"/>
    </location>
</feature>
<name>A0A397JM15_9GLOM</name>
<sequence length="230" mass="26906">MTDFVFRYLKGDDDEGEGDEEESDDDEGKEEEEELDDNEDEEDEENDDDIVIIIIDHFWVNKSWFKIKVSRKEQSVLKFEENKDRSMTFSDYNILIDALFSEKEKEDGSIENLNNDKDQAPLEKSNNNSALKKKGLKNIVLSQNNGNEFNDTFNDNENDGNFLNNNDKDIKSLNLKKNNVENETDKQNQTELQYETKNQHIDLLPNKMLGEIKIPDAEEIEKENRDHMIV</sequence>
<feature type="compositionally biased region" description="Basic and acidic residues" evidence="2">
    <location>
        <begin position="105"/>
        <end position="121"/>
    </location>
</feature>
<evidence type="ECO:0000313" key="3">
    <source>
        <dbReference type="EMBL" id="RHZ89399.1"/>
    </source>
</evidence>
<dbReference type="EMBL" id="PQFF01000013">
    <property type="protein sequence ID" value="RHZ89399.1"/>
    <property type="molecule type" value="Genomic_DNA"/>
</dbReference>
<reference evidence="3 4" key="1">
    <citation type="submission" date="2018-08" db="EMBL/GenBank/DDBJ databases">
        <title>Genome and evolution of the arbuscular mycorrhizal fungus Diversispora epigaea (formerly Glomus versiforme) and its bacterial endosymbionts.</title>
        <authorList>
            <person name="Sun X."/>
            <person name="Fei Z."/>
            <person name="Harrison M."/>
        </authorList>
    </citation>
    <scope>NUCLEOTIDE SEQUENCE [LARGE SCALE GENOMIC DNA]</scope>
    <source>
        <strain evidence="3 4">IT104</strain>
    </source>
</reference>
<comment type="caution">
    <text evidence="3">The sequence shown here is derived from an EMBL/GenBank/DDBJ whole genome shotgun (WGS) entry which is preliminary data.</text>
</comment>
<feature type="compositionally biased region" description="Acidic residues" evidence="2">
    <location>
        <begin position="12"/>
        <end position="47"/>
    </location>
</feature>
<dbReference type="AlphaFoldDB" id="A0A397JM15"/>
<gene>
    <name evidence="3" type="ORF">Glove_15g30</name>
</gene>
<evidence type="ECO:0000256" key="1">
    <source>
        <dbReference type="SAM" id="Coils"/>
    </source>
</evidence>
<feature type="coiled-coil region" evidence="1">
    <location>
        <begin position="163"/>
        <end position="190"/>
    </location>
</feature>
<proteinExistence type="predicted"/>
<feature type="region of interest" description="Disordered" evidence="2">
    <location>
        <begin position="1"/>
        <end position="47"/>
    </location>
</feature>
<keyword evidence="1" id="KW-0175">Coiled coil</keyword>
<protein>
    <submittedName>
        <fullName evidence="3">Uncharacterized protein</fullName>
    </submittedName>
</protein>
<keyword evidence="4" id="KW-1185">Reference proteome</keyword>
<accession>A0A397JM15</accession>
<evidence type="ECO:0000256" key="2">
    <source>
        <dbReference type="SAM" id="MobiDB-lite"/>
    </source>
</evidence>
<organism evidence="3 4">
    <name type="scientific">Diversispora epigaea</name>
    <dbReference type="NCBI Taxonomy" id="1348612"/>
    <lineage>
        <taxon>Eukaryota</taxon>
        <taxon>Fungi</taxon>
        <taxon>Fungi incertae sedis</taxon>
        <taxon>Mucoromycota</taxon>
        <taxon>Glomeromycotina</taxon>
        <taxon>Glomeromycetes</taxon>
        <taxon>Diversisporales</taxon>
        <taxon>Diversisporaceae</taxon>
        <taxon>Diversispora</taxon>
    </lineage>
</organism>
<dbReference type="Proteomes" id="UP000266861">
    <property type="component" value="Unassembled WGS sequence"/>
</dbReference>
<evidence type="ECO:0000313" key="4">
    <source>
        <dbReference type="Proteomes" id="UP000266861"/>
    </source>
</evidence>